<organism evidence="1 2">
    <name type="scientific">Acanthocheilonema viteae</name>
    <name type="common">Filarial nematode worm</name>
    <name type="synonym">Dipetalonema viteae</name>
    <dbReference type="NCBI Taxonomy" id="6277"/>
    <lineage>
        <taxon>Eukaryota</taxon>
        <taxon>Metazoa</taxon>
        <taxon>Ecdysozoa</taxon>
        <taxon>Nematoda</taxon>
        <taxon>Chromadorea</taxon>
        <taxon>Rhabditida</taxon>
        <taxon>Spirurina</taxon>
        <taxon>Spiruromorpha</taxon>
        <taxon>Filarioidea</taxon>
        <taxon>Onchocercidae</taxon>
        <taxon>Acanthocheilonema</taxon>
    </lineage>
</organism>
<sequence>MDADVPNNDASDDDFENLLNASSLKIISYSSVRVNEVWIYIKFEEFESHGRIHKDTSISQFWEDNAL</sequence>
<dbReference type="AlphaFoldDB" id="A0A498SU63"/>
<gene>
    <name evidence="1" type="ORF">NAV_LOCUS10389</name>
</gene>
<name>A0A498SU63_ACAVI</name>
<proteinExistence type="predicted"/>
<evidence type="ECO:0000313" key="1">
    <source>
        <dbReference type="EMBL" id="VBB35598.1"/>
    </source>
</evidence>
<dbReference type="Proteomes" id="UP000276991">
    <property type="component" value="Unassembled WGS sequence"/>
</dbReference>
<protein>
    <submittedName>
        <fullName evidence="1">Uncharacterized protein</fullName>
    </submittedName>
</protein>
<accession>A0A498SU63</accession>
<keyword evidence="2" id="KW-1185">Reference proteome</keyword>
<dbReference type="EMBL" id="UPTC01006714">
    <property type="protein sequence ID" value="VBB35598.1"/>
    <property type="molecule type" value="Genomic_DNA"/>
</dbReference>
<reference evidence="1 2" key="1">
    <citation type="submission" date="2018-08" db="EMBL/GenBank/DDBJ databases">
        <authorList>
            <person name="Laetsch R D."/>
            <person name="Stevens L."/>
            <person name="Kumar S."/>
            <person name="Blaxter L. M."/>
        </authorList>
    </citation>
    <scope>NUCLEOTIDE SEQUENCE [LARGE SCALE GENOMIC DNA]</scope>
</reference>
<evidence type="ECO:0000313" key="2">
    <source>
        <dbReference type="Proteomes" id="UP000276991"/>
    </source>
</evidence>
<feature type="non-terminal residue" evidence="1">
    <location>
        <position position="67"/>
    </location>
</feature>